<proteinExistence type="predicted"/>
<reference evidence="3" key="1">
    <citation type="submission" date="2021-05" db="EMBL/GenBank/DDBJ databases">
        <title>Direct Submission.</title>
        <authorList>
            <person name="Li K."/>
            <person name="Gao J."/>
        </authorList>
    </citation>
    <scope>NUCLEOTIDE SEQUENCE [LARGE SCALE GENOMIC DNA]</scope>
    <source>
        <strain evidence="3">MG62</strain>
    </source>
</reference>
<protein>
    <submittedName>
        <fullName evidence="2">Uncharacterized protein</fullName>
    </submittedName>
</protein>
<feature type="compositionally biased region" description="Basic and acidic residues" evidence="1">
    <location>
        <begin position="14"/>
        <end position="23"/>
    </location>
</feature>
<keyword evidence="3" id="KW-1185">Reference proteome</keyword>
<evidence type="ECO:0000313" key="2">
    <source>
        <dbReference type="EMBL" id="QWB28029.1"/>
    </source>
</evidence>
<organism evidence="2 3">
    <name type="scientific">Streptomyces koelreuteriae</name>
    <dbReference type="NCBI Taxonomy" id="2838015"/>
    <lineage>
        <taxon>Bacteria</taxon>
        <taxon>Bacillati</taxon>
        <taxon>Actinomycetota</taxon>
        <taxon>Actinomycetes</taxon>
        <taxon>Kitasatosporales</taxon>
        <taxon>Streptomycetaceae</taxon>
        <taxon>Streptomyces</taxon>
    </lineage>
</organism>
<gene>
    <name evidence="2" type="ORF">KJK29_38540</name>
</gene>
<dbReference type="EMBL" id="CP075896">
    <property type="protein sequence ID" value="QWB28029.1"/>
    <property type="molecule type" value="Genomic_DNA"/>
</dbReference>
<evidence type="ECO:0000256" key="1">
    <source>
        <dbReference type="SAM" id="MobiDB-lite"/>
    </source>
</evidence>
<dbReference type="Proteomes" id="UP000679629">
    <property type="component" value="Chromosome"/>
</dbReference>
<feature type="region of interest" description="Disordered" evidence="1">
    <location>
        <begin position="1"/>
        <end position="25"/>
    </location>
</feature>
<sequence length="56" mass="5951">MRIVLTGPTGHADSAGHRPRAEGTHTLGAGARRLPDAFDAATCQTPQVPEAARRFR</sequence>
<accession>A0ABX8G458</accession>
<name>A0ABX8G458_9ACTN</name>
<dbReference type="RefSeq" id="WP_215124066.1">
    <property type="nucleotide sequence ID" value="NZ_CP075896.1"/>
</dbReference>
<evidence type="ECO:0000313" key="3">
    <source>
        <dbReference type="Proteomes" id="UP000679629"/>
    </source>
</evidence>